<dbReference type="PANTHER" id="PTHR35023:SF1">
    <property type="entry name" value="MG-PROTOPORPHYRIN IX CHELATASE"/>
    <property type="match status" value="1"/>
</dbReference>
<dbReference type="Pfam" id="PF17863">
    <property type="entry name" value="AAA_lid_2"/>
    <property type="match status" value="1"/>
</dbReference>
<dbReference type="EMBL" id="FNBE01000004">
    <property type="protein sequence ID" value="SDF24368.1"/>
    <property type="molecule type" value="Genomic_DNA"/>
</dbReference>
<comment type="similarity">
    <text evidence="1">Belongs to the Mg-chelatase subunits D/I family.</text>
</comment>
<name>A0A1G7JHH9_PSEOR</name>
<evidence type="ECO:0000259" key="6">
    <source>
        <dbReference type="PROSITE" id="PS50234"/>
    </source>
</evidence>
<dbReference type="InterPro" id="IPR012804">
    <property type="entry name" value="Cob_chelat_sub_put"/>
</dbReference>
<dbReference type="SMART" id="SM00382">
    <property type="entry name" value="AAA"/>
    <property type="match status" value="1"/>
</dbReference>
<organism evidence="7 8">
    <name type="scientific">Pseudonocardia oroxyli</name>
    <dbReference type="NCBI Taxonomy" id="366584"/>
    <lineage>
        <taxon>Bacteria</taxon>
        <taxon>Bacillati</taxon>
        <taxon>Actinomycetota</taxon>
        <taxon>Actinomycetes</taxon>
        <taxon>Pseudonocardiales</taxon>
        <taxon>Pseudonocardiaceae</taxon>
        <taxon>Pseudonocardia</taxon>
    </lineage>
</organism>
<dbReference type="InterPro" id="IPR036465">
    <property type="entry name" value="vWFA_dom_sf"/>
</dbReference>
<dbReference type="InterPro" id="IPR002035">
    <property type="entry name" value="VWF_A"/>
</dbReference>
<feature type="compositionally biased region" description="Acidic residues" evidence="5">
    <location>
        <begin position="356"/>
        <end position="374"/>
    </location>
</feature>
<evidence type="ECO:0000256" key="3">
    <source>
        <dbReference type="ARBA" id="ARBA00022840"/>
    </source>
</evidence>
<evidence type="ECO:0000313" key="8">
    <source>
        <dbReference type="Proteomes" id="UP000198967"/>
    </source>
</evidence>
<dbReference type="InterPro" id="IPR003593">
    <property type="entry name" value="AAA+_ATPase"/>
</dbReference>
<dbReference type="InterPro" id="IPR027417">
    <property type="entry name" value="P-loop_NTPase"/>
</dbReference>
<dbReference type="Proteomes" id="UP000198967">
    <property type="component" value="Unassembled WGS sequence"/>
</dbReference>
<accession>A0A1G7JHH9</accession>
<feature type="region of interest" description="Disordered" evidence="5">
    <location>
        <begin position="344"/>
        <end position="469"/>
    </location>
</feature>
<keyword evidence="8" id="KW-1185">Reference proteome</keyword>
<dbReference type="SUPFAM" id="SSF52540">
    <property type="entry name" value="P-loop containing nucleoside triphosphate hydrolases"/>
    <property type="match status" value="1"/>
</dbReference>
<feature type="domain" description="VWFA" evidence="6">
    <location>
        <begin position="554"/>
        <end position="694"/>
    </location>
</feature>
<sequence length="734" mass="76345">MSERASGMSAQGFPFSAVVGHDDLRLALVLNAVHDGVGGVLVRGEKGTAKSTAVRALASLLPAVEVATGCRFGCDPAAPDPACPDGPHPGGGTARPARLVELPVGATEDRLVGSLDLERALSAGERAYQPGLLAEAHRGVLYVDEVNLLHDHLVDLLLDAAAMGRVHVERDGVSVSHASRFLLVGTMNPEEGELRPQLLDRFGLTVEVKAAREVGTRVEVVRRRMAFEADPAAFGAAWAAADAAVAAQVVDARARLGSVRLSDRELARIAFVCARFDVDGMRADLVIARTATAHAAWRGADAVAEEDVRVAARLALPHRRRRDPFDEPGIDEKDLDEALRDAEDYLGPEDPKDPDGPDDPDDDPDGGGEPDPTPDDAPTGDAGAPEEGSAEHRATEQRATEQRAAEDPAPGNSPGAAPAGASGTSDAPNEPPGAPEPDGTEGGAQAAERPAATGEGTAIPLGERARLDRAQTRRFTIPGVGEGTPGRRSRARVDTGRIVRPTDGAPRRAADLHLLATIAAAAPFQVERGRSGPGLRLHRADLRGAVREGREGNLVLFVVDASGSMAARKRMQTVSGAILALLRDAYQRRDKVGLVTFRSAGAELVLPPTTSVPTAQVRLAAMRTGGRTPLADGLLLARRTLAGERVRDPRRRPLVVLVTDGRATVAARPGGDPVADACRAAGLLAADGAHTVVVDCESGFVRLGLAGRVAAAAGAPVITMDELTVADLTAAASA</sequence>
<dbReference type="SUPFAM" id="SSF53300">
    <property type="entry name" value="vWA-like"/>
    <property type="match status" value="1"/>
</dbReference>
<feature type="compositionally biased region" description="Low complexity" evidence="5">
    <location>
        <begin position="376"/>
        <end position="386"/>
    </location>
</feature>
<dbReference type="Gene3D" id="3.40.50.410">
    <property type="entry name" value="von Willebrand factor, type A domain"/>
    <property type="match status" value="1"/>
</dbReference>
<dbReference type="PROSITE" id="PS50234">
    <property type="entry name" value="VWFA"/>
    <property type="match status" value="1"/>
</dbReference>
<keyword evidence="3" id="KW-0067">ATP-binding</keyword>
<dbReference type="NCBIfam" id="TIGR02442">
    <property type="entry name" value="Cob-chelat-sub"/>
    <property type="match status" value="1"/>
</dbReference>
<dbReference type="InterPro" id="IPR000523">
    <property type="entry name" value="Mg_chelatse_chII-like_cat_dom"/>
</dbReference>
<evidence type="ECO:0000313" key="7">
    <source>
        <dbReference type="EMBL" id="SDF24368.1"/>
    </source>
</evidence>
<proteinExistence type="inferred from homology"/>
<dbReference type="STRING" id="366584.SAMN05216377_10455"/>
<evidence type="ECO:0000256" key="4">
    <source>
        <dbReference type="ARBA" id="ARBA00030759"/>
    </source>
</evidence>
<dbReference type="AlphaFoldDB" id="A0A1G7JHH9"/>
<gene>
    <name evidence="7" type="ORF">SAMN05216377_10455</name>
</gene>
<evidence type="ECO:0000256" key="1">
    <source>
        <dbReference type="ARBA" id="ARBA00005799"/>
    </source>
</evidence>
<dbReference type="InterPro" id="IPR041628">
    <property type="entry name" value="ChlI/MoxR_AAA_lid"/>
</dbReference>
<dbReference type="Gene3D" id="1.10.8.80">
    <property type="entry name" value="Magnesium chelatase subunit I, C-Terminal domain"/>
    <property type="match status" value="1"/>
</dbReference>
<evidence type="ECO:0000256" key="5">
    <source>
        <dbReference type="SAM" id="MobiDB-lite"/>
    </source>
</evidence>
<dbReference type="SMART" id="SM00327">
    <property type="entry name" value="VWA"/>
    <property type="match status" value="1"/>
</dbReference>
<protein>
    <recommendedName>
        <fullName evidence="4">Mg-protoporphyrin IX chelatase</fullName>
    </recommendedName>
</protein>
<evidence type="ECO:0000256" key="2">
    <source>
        <dbReference type="ARBA" id="ARBA00022741"/>
    </source>
</evidence>
<dbReference type="InterPro" id="IPR052989">
    <property type="entry name" value="Mg-chelatase_DI-like"/>
</dbReference>
<feature type="compositionally biased region" description="Basic and acidic residues" evidence="5">
    <location>
        <begin position="344"/>
        <end position="355"/>
    </location>
</feature>
<keyword evidence="2" id="KW-0547">Nucleotide-binding</keyword>
<dbReference type="Pfam" id="PF01078">
    <property type="entry name" value="Mg_chelatase"/>
    <property type="match status" value="1"/>
</dbReference>
<dbReference type="Pfam" id="PF13519">
    <property type="entry name" value="VWA_2"/>
    <property type="match status" value="1"/>
</dbReference>
<feature type="compositionally biased region" description="Basic and acidic residues" evidence="5">
    <location>
        <begin position="389"/>
        <end position="406"/>
    </location>
</feature>
<dbReference type="PANTHER" id="PTHR35023">
    <property type="entry name" value="CHELATASE-RELATED"/>
    <property type="match status" value="1"/>
</dbReference>
<feature type="compositionally biased region" description="Low complexity" evidence="5">
    <location>
        <begin position="408"/>
        <end position="428"/>
    </location>
</feature>
<reference evidence="7 8" key="1">
    <citation type="submission" date="2016-10" db="EMBL/GenBank/DDBJ databases">
        <authorList>
            <person name="de Groot N.N."/>
        </authorList>
    </citation>
    <scope>NUCLEOTIDE SEQUENCE [LARGE SCALE GENOMIC DNA]</scope>
    <source>
        <strain evidence="7 8">CGMCC 4.3143</strain>
    </source>
</reference>
<dbReference type="Gene3D" id="3.40.50.300">
    <property type="entry name" value="P-loop containing nucleotide triphosphate hydrolases"/>
    <property type="match status" value="1"/>
</dbReference>
<dbReference type="GO" id="GO:0005524">
    <property type="term" value="F:ATP binding"/>
    <property type="evidence" value="ECO:0007669"/>
    <property type="project" value="UniProtKB-KW"/>
</dbReference>